<dbReference type="PRINTS" id="PR00937">
    <property type="entry name" value="TBOX"/>
</dbReference>
<dbReference type="Ensembl" id="ENSCSET00000007234.1">
    <property type="protein sequence ID" value="ENSCSEP00000007157.1"/>
    <property type="gene ID" value="ENSCSEG00000004625.1"/>
</dbReference>
<dbReference type="GO" id="GO:0035777">
    <property type="term" value="P:pronephric distal tubule development"/>
    <property type="evidence" value="ECO:0007669"/>
    <property type="project" value="Ensembl"/>
</dbReference>
<dbReference type="GO" id="GO:0021538">
    <property type="term" value="P:epithalamus development"/>
    <property type="evidence" value="ECO:0007669"/>
    <property type="project" value="Ensembl"/>
</dbReference>
<keyword evidence="10" id="KW-1185">Reference proteome</keyword>
<dbReference type="GO" id="GO:0005634">
    <property type="term" value="C:nucleus"/>
    <property type="evidence" value="ECO:0007669"/>
    <property type="project" value="UniProtKB-SubCell"/>
</dbReference>
<feature type="compositionally biased region" description="Basic and acidic residues" evidence="7">
    <location>
        <begin position="412"/>
        <end position="422"/>
    </location>
</feature>
<dbReference type="InterPro" id="IPR001699">
    <property type="entry name" value="TF_T-box"/>
</dbReference>
<dbReference type="PROSITE" id="PS50252">
    <property type="entry name" value="TBOX_3"/>
    <property type="match status" value="1"/>
</dbReference>
<keyword evidence="3 6" id="KW-0238">DNA-binding</keyword>
<evidence type="ECO:0000313" key="9">
    <source>
        <dbReference type="Ensembl" id="ENSCSEP00000007157.1"/>
    </source>
</evidence>
<dbReference type="InterPro" id="IPR036960">
    <property type="entry name" value="T-box_sf"/>
</dbReference>
<protein>
    <submittedName>
        <fullName evidence="9">T-box transcription factor 2b</fullName>
    </submittedName>
</protein>
<dbReference type="InterPro" id="IPR048387">
    <property type="entry name" value="TBX2_3_RD"/>
</dbReference>
<evidence type="ECO:0000256" key="7">
    <source>
        <dbReference type="SAM" id="MobiDB-lite"/>
    </source>
</evidence>
<dbReference type="Ensembl" id="ENSCSET00000007236.1">
    <property type="protein sequence ID" value="ENSCSEP00000007159.1"/>
    <property type="gene ID" value="ENSCSEG00000004625.1"/>
</dbReference>
<dbReference type="GO" id="GO:0000978">
    <property type="term" value="F:RNA polymerase II cis-regulatory region sequence-specific DNA binding"/>
    <property type="evidence" value="ECO:0007669"/>
    <property type="project" value="InterPro"/>
</dbReference>
<accession>A0A3P8UXS1</accession>
<dbReference type="GO" id="GO:0000785">
    <property type="term" value="C:chromatin"/>
    <property type="evidence" value="ECO:0007669"/>
    <property type="project" value="TreeGrafter"/>
</dbReference>
<dbReference type="Pfam" id="PF20627">
    <property type="entry name" value="TBX2-3_RD"/>
    <property type="match status" value="1"/>
</dbReference>
<comment type="subcellular location">
    <subcellularLocation>
        <location evidence="1 6">Nucleus</location>
    </subcellularLocation>
</comment>
<dbReference type="GO" id="GO:0021982">
    <property type="term" value="P:pineal gland development"/>
    <property type="evidence" value="ECO:0007669"/>
    <property type="project" value="Ensembl"/>
</dbReference>
<dbReference type="PROSITE" id="PS01283">
    <property type="entry name" value="TBOX_1"/>
    <property type="match status" value="1"/>
</dbReference>
<dbReference type="GO" id="GO:0070365">
    <property type="term" value="P:hepatocyte differentiation"/>
    <property type="evidence" value="ECO:0007669"/>
    <property type="project" value="Ensembl"/>
</dbReference>
<evidence type="ECO:0000256" key="6">
    <source>
        <dbReference type="PROSITE-ProRule" id="PRU00201"/>
    </source>
</evidence>
<dbReference type="GO" id="GO:0045893">
    <property type="term" value="P:positive regulation of DNA-templated transcription"/>
    <property type="evidence" value="ECO:0007669"/>
    <property type="project" value="InterPro"/>
</dbReference>
<dbReference type="OrthoDB" id="7442607at2759"/>
<dbReference type="Proteomes" id="UP000265120">
    <property type="component" value="Chromosome 4"/>
</dbReference>
<dbReference type="GO" id="GO:0007155">
    <property type="term" value="P:cell adhesion"/>
    <property type="evidence" value="ECO:0007669"/>
    <property type="project" value="Ensembl"/>
</dbReference>
<dbReference type="GO" id="GO:0042074">
    <property type="term" value="P:cell migration involved in gastrulation"/>
    <property type="evidence" value="ECO:0007669"/>
    <property type="project" value="Ensembl"/>
</dbReference>
<dbReference type="GO" id="GO:0048318">
    <property type="term" value="P:axial mesoderm development"/>
    <property type="evidence" value="ECO:0007669"/>
    <property type="project" value="Ensembl"/>
</dbReference>
<dbReference type="OMA" id="EQCKPER"/>
<dbReference type="PANTHER" id="PTHR11267">
    <property type="entry name" value="T-BOX PROTEIN-RELATED"/>
    <property type="match status" value="1"/>
</dbReference>
<dbReference type="AlphaFoldDB" id="A0A3P8UXS1"/>
<dbReference type="GO" id="GO:0001947">
    <property type="term" value="P:heart looping"/>
    <property type="evidence" value="ECO:0007669"/>
    <property type="project" value="Ensembl"/>
</dbReference>
<sequence length="682" mass="74922">MRDPVFQGTAMAYHPFHGHRPTDFPMSAFLAAAQPSLYPALSLPPGALTKPIPDHGLAGATEAGLYPALSHHQASFLRGIKGQGPEEELDEDPKVTLEGKELWDQFHKLGTEMVITKSGRRMFPPFKVRISGLDKKVQYVLLVDIVSADDCRYKFHNSRWMVAGKADPEMPGRMYIHPDSPLTGEQWMAKPVNCHKLKLTNNISDKHGFIILNSMHKYQPRFHIALANDMMRTPCPTFRTYVFPETEFVAVTAYQNDKITQLKIDNNPFAKGFRDTGNGRREKRKQLQLPSLRMYEDQCKGDRGGDDSDASSSESPVGRDSVHSPLGPGTSALRFNRASRDEKDCSDSEQEMEQPNERCTASNSPEPEPMSPYSSRCEDRVRDRHSAEKKDDSVFSIRNLEKDKADNRHRKDTTDTVTKDSEAAATGTNKDEYSPLMLKTESHSHFSPSRLQGLALSGLHSQQFFNPLNTGSPLLFHPGQFAMAPGAFSAMGTGHLLASVSGTSGLENGSLSAQSTGGTPNPFPFHLSQHMLASQGIPMPPFGGLFPYPYTYMAAAAAAASASAIPTTSSSNPLYRNLFLGSTRPRLRFNPYQLPVSLPQSSLLAMGLSGNLNPGSESSKPVSRESSPTPEHDSKHKSRGGSGERSSPKTSMKDSVNELQSIQKLVSDLEDQRLTSPTADSL</sequence>
<dbReference type="GO" id="GO:0042671">
    <property type="term" value="P:retinal cone cell fate determination"/>
    <property type="evidence" value="ECO:0007669"/>
    <property type="project" value="Ensembl"/>
</dbReference>
<dbReference type="GO" id="GO:0046549">
    <property type="term" value="P:retinal cone cell development"/>
    <property type="evidence" value="ECO:0007669"/>
    <property type="project" value="Ensembl"/>
</dbReference>
<feature type="compositionally biased region" description="Basic and acidic residues" evidence="7">
    <location>
        <begin position="376"/>
        <end position="406"/>
    </location>
</feature>
<feature type="region of interest" description="Disordered" evidence="7">
    <location>
        <begin position="607"/>
        <end position="682"/>
    </location>
</feature>
<keyword evidence="4" id="KW-0804">Transcription</keyword>
<dbReference type="GO" id="GO:0030903">
    <property type="term" value="P:notochord development"/>
    <property type="evidence" value="ECO:0007669"/>
    <property type="project" value="Ensembl"/>
</dbReference>
<evidence type="ECO:0000256" key="2">
    <source>
        <dbReference type="ARBA" id="ARBA00023015"/>
    </source>
</evidence>
<dbReference type="GO" id="GO:0036302">
    <property type="term" value="P:atrioventricular canal development"/>
    <property type="evidence" value="ECO:0007669"/>
    <property type="project" value="Ensembl"/>
</dbReference>
<dbReference type="GO" id="GO:0072068">
    <property type="term" value="P:late distal convoluted tubule development"/>
    <property type="evidence" value="ECO:0007669"/>
    <property type="project" value="Ensembl"/>
</dbReference>
<comment type="caution">
    <text evidence="6">Lacks conserved residue(s) required for the propagation of feature annotation.</text>
</comment>
<dbReference type="PANTHER" id="PTHR11267:SF82">
    <property type="entry name" value="T-BOX TRANSCRIPTION FACTOR TBX2"/>
    <property type="match status" value="1"/>
</dbReference>
<dbReference type="SMART" id="SM00425">
    <property type="entry name" value="TBOX"/>
    <property type="match status" value="1"/>
</dbReference>
<evidence type="ECO:0000256" key="3">
    <source>
        <dbReference type="ARBA" id="ARBA00023125"/>
    </source>
</evidence>
<dbReference type="GO" id="GO:0043704">
    <property type="term" value="P:photoreceptor cell fate specification"/>
    <property type="evidence" value="ECO:0007669"/>
    <property type="project" value="Ensembl"/>
</dbReference>
<dbReference type="GO" id="GO:0003205">
    <property type="term" value="P:cardiac chamber development"/>
    <property type="evidence" value="ECO:0007669"/>
    <property type="project" value="Ensembl"/>
</dbReference>
<organism evidence="9 10">
    <name type="scientific">Cynoglossus semilaevis</name>
    <name type="common">Tongue sole</name>
    <dbReference type="NCBI Taxonomy" id="244447"/>
    <lineage>
        <taxon>Eukaryota</taxon>
        <taxon>Metazoa</taxon>
        <taxon>Chordata</taxon>
        <taxon>Craniata</taxon>
        <taxon>Vertebrata</taxon>
        <taxon>Euteleostomi</taxon>
        <taxon>Actinopterygii</taxon>
        <taxon>Neopterygii</taxon>
        <taxon>Teleostei</taxon>
        <taxon>Neoteleostei</taxon>
        <taxon>Acanthomorphata</taxon>
        <taxon>Carangaria</taxon>
        <taxon>Pleuronectiformes</taxon>
        <taxon>Pleuronectoidei</taxon>
        <taxon>Cynoglossidae</taxon>
        <taxon>Cynoglossinae</taxon>
        <taxon>Cynoglossus</taxon>
    </lineage>
</organism>
<feature type="compositionally biased region" description="Basic and acidic residues" evidence="7">
    <location>
        <begin position="294"/>
        <end position="306"/>
    </location>
</feature>
<name>A0A3P8UXS1_CYNSE</name>
<feature type="domain" description="T-box" evidence="8">
    <location>
        <begin position="97"/>
        <end position="275"/>
    </location>
</feature>
<evidence type="ECO:0000256" key="4">
    <source>
        <dbReference type="ARBA" id="ARBA00023163"/>
    </source>
</evidence>
<dbReference type="GO" id="GO:0008016">
    <property type="term" value="P:regulation of heart contraction"/>
    <property type="evidence" value="ECO:0007669"/>
    <property type="project" value="Ensembl"/>
</dbReference>
<dbReference type="GeneTree" id="ENSGT00940000158439"/>
<dbReference type="SUPFAM" id="SSF49417">
    <property type="entry name" value="p53-like transcription factors"/>
    <property type="match status" value="1"/>
</dbReference>
<evidence type="ECO:0000313" key="10">
    <source>
        <dbReference type="Proteomes" id="UP000265120"/>
    </source>
</evidence>
<dbReference type="CDD" id="cd20188">
    <property type="entry name" value="T-box_TBX2_3-like"/>
    <property type="match status" value="1"/>
</dbReference>
<dbReference type="InterPro" id="IPR046360">
    <property type="entry name" value="T-box_DNA-bd"/>
</dbReference>
<reference evidence="9" key="2">
    <citation type="submission" date="2025-05" db="UniProtKB">
        <authorList>
            <consortium name="Ensembl"/>
        </authorList>
    </citation>
    <scope>IDENTIFICATION</scope>
</reference>
<dbReference type="GO" id="GO:0046548">
    <property type="term" value="P:retinal rod cell development"/>
    <property type="evidence" value="ECO:0007669"/>
    <property type="project" value="Ensembl"/>
</dbReference>
<dbReference type="Pfam" id="PF00907">
    <property type="entry name" value="T-box"/>
    <property type="match status" value="1"/>
</dbReference>
<evidence type="ECO:0000259" key="8">
    <source>
        <dbReference type="PROSITE" id="PS50252"/>
    </source>
</evidence>
<dbReference type="RefSeq" id="XP_008306869.1">
    <property type="nucleotide sequence ID" value="XM_008308647.2"/>
</dbReference>
<dbReference type="STRING" id="244447.ENSCSEP00000007159"/>
<dbReference type="InterPro" id="IPR018186">
    <property type="entry name" value="TF_T-box_CS"/>
</dbReference>
<reference evidence="9 10" key="1">
    <citation type="journal article" date="2014" name="Nat. Genet.">
        <title>Whole-genome sequence of a flatfish provides insights into ZW sex chromosome evolution and adaptation to a benthic lifestyle.</title>
        <authorList>
            <person name="Chen S."/>
            <person name="Zhang G."/>
            <person name="Shao C."/>
            <person name="Huang Q."/>
            <person name="Liu G."/>
            <person name="Zhang P."/>
            <person name="Song W."/>
            <person name="An N."/>
            <person name="Chalopin D."/>
            <person name="Volff J.N."/>
            <person name="Hong Y."/>
            <person name="Li Q."/>
            <person name="Sha Z."/>
            <person name="Zhou H."/>
            <person name="Xie M."/>
            <person name="Yu Q."/>
            <person name="Liu Y."/>
            <person name="Xiang H."/>
            <person name="Wang N."/>
            <person name="Wu K."/>
            <person name="Yang C."/>
            <person name="Zhou Q."/>
            <person name="Liao X."/>
            <person name="Yang L."/>
            <person name="Hu Q."/>
            <person name="Zhang J."/>
            <person name="Meng L."/>
            <person name="Jin L."/>
            <person name="Tian Y."/>
            <person name="Lian J."/>
            <person name="Yang J."/>
            <person name="Miao G."/>
            <person name="Liu S."/>
            <person name="Liang Z."/>
            <person name="Yan F."/>
            <person name="Li Y."/>
            <person name="Sun B."/>
            <person name="Zhang H."/>
            <person name="Zhang J."/>
            <person name="Zhu Y."/>
            <person name="Du M."/>
            <person name="Zhao Y."/>
            <person name="Schartl M."/>
            <person name="Tang Q."/>
            <person name="Wang J."/>
        </authorList>
    </citation>
    <scope>NUCLEOTIDE SEQUENCE</scope>
</reference>
<dbReference type="Gene3D" id="2.60.40.820">
    <property type="entry name" value="Transcription factor, T-box"/>
    <property type="match status" value="1"/>
</dbReference>
<feature type="region of interest" description="Disordered" evidence="7">
    <location>
        <begin position="268"/>
        <end position="434"/>
    </location>
</feature>
<keyword evidence="2" id="KW-0805">Transcription regulation</keyword>
<dbReference type="GO" id="GO:0030509">
    <property type="term" value="P:BMP signaling pathway"/>
    <property type="evidence" value="ECO:0007669"/>
    <property type="project" value="Ensembl"/>
</dbReference>
<dbReference type="GO" id="GO:0072019">
    <property type="term" value="P:proximal convoluted tubule development"/>
    <property type="evidence" value="ECO:0007669"/>
    <property type="project" value="Ensembl"/>
</dbReference>
<evidence type="ECO:0000256" key="1">
    <source>
        <dbReference type="ARBA" id="ARBA00004123"/>
    </source>
</evidence>
<keyword evidence="5 6" id="KW-0539">Nucleus</keyword>
<dbReference type="GO" id="GO:0000981">
    <property type="term" value="F:DNA-binding transcription factor activity, RNA polymerase II-specific"/>
    <property type="evidence" value="ECO:0007669"/>
    <property type="project" value="TreeGrafter"/>
</dbReference>
<feature type="compositionally biased region" description="Low complexity" evidence="7">
    <location>
        <begin position="616"/>
        <end position="628"/>
    </location>
</feature>
<dbReference type="FunFam" id="2.60.40.820:FF:000016">
    <property type="entry name" value="T-box transcription factor TBX2-A"/>
    <property type="match status" value="1"/>
</dbReference>
<dbReference type="CTD" id="30253"/>
<dbReference type="Pfam" id="PF12598">
    <property type="entry name" value="TBX2-3_TAD"/>
    <property type="match status" value="1"/>
</dbReference>
<dbReference type="InterPro" id="IPR022582">
    <property type="entry name" value="TBX2/3_TAD"/>
</dbReference>
<evidence type="ECO:0000256" key="5">
    <source>
        <dbReference type="ARBA" id="ARBA00023242"/>
    </source>
</evidence>
<dbReference type="GeneID" id="103377733"/>
<dbReference type="InterPro" id="IPR008967">
    <property type="entry name" value="p53-like_TF_DNA-bd_sf"/>
</dbReference>
<proteinExistence type="predicted"/>